<dbReference type="KEGG" id="daf:Desaf_0441"/>
<sequence precursor="true">MRMNNPLARWGALLAGLALIWLFMFQAGPALTQHSSAFRQYAAHVDELGFNTGAIYYTDVEIVAEGDLGYRTTVEYTPRGPALIN</sequence>
<gene>
    <name evidence="1" type="ORF">Desaf_0441</name>
</gene>
<proteinExistence type="predicted"/>
<dbReference type="EMBL" id="CP003221">
    <property type="protein sequence ID" value="EGJ48795.1"/>
    <property type="molecule type" value="Genomic_DNA"/>
</dbReference>
<dbReference type="eggNOG" id="ENOG5031IY8">
    <property type="taxonomic scope" value="Bacteria"/>
</dbReference>
<dbReference type="AlphaFoldDB" id="F3YUB3"/>
<dbReference type="HOGENOM" id="CLU_2552667_0_0_7"/>
<dbReference type="Proteomes" id="UP000007844">
    <property type="component" value="Chromosome"/>
</dbReference>
<name>F3YUB3_DESAF</name>
<keyword evidence="2" id="KW-1185">Reference proteome</keyword>
<evidence type="ECO:0000313" key="2">
    <source>
        <dbReference type="Proteomes" id="UP000007844"/>
    </source>
</evidence>
<organism evidence="1 2">
    <name type="scientific">Desulfocurvibacter africanus subsp. africanus str. Walvis Bay</name>
    <dbReference type="NCBI Taxonomy" id="690850"/>
    <lineage>
        <taxon>Bacteria</taxon>
        <taxon>Pseudomonadati</taxon>
        <taxon>Thermodesulfobacteriota</taxon>
        <taxon>Desulfovibrionia</taxon>
        <taxon>Desulfovibrionales</taxon>
        <taxon>Desulfovibrionaceae</taxon>
        <taxon>Desulfocurvibacter</taxon>
    </lineage>
</organism>
<reference evidence="1 2" key="1">
    <citation type="journal article" date="2011" name="J. Bacteriol.">
        <title>Genome sequence of the mercury-methylating and pleomorphic Desulfovibrio africanus Strain Walvis Bay.</title>
        <authorList>
            <person name="Brown S.D."/>
            <person name="Wall J.D."/>
            <person name="Kucken A.M."/>
            <person name="Gilmour C.C."/>
            <person name="Podar M."/>
            <person name="Brandt C.C."/>
            <person name="Teshima H."/>
            <person name="Detter J.C."/>
            <person name="Han C.S."/>
            <person name="Land M.L."/>
            <person name="Lucas S."/>
            <person name="Han J."/>
            <person name="Pennacchio L."/>
            <person name="Nolan M."/>
            <person name="Pitluck S."/>
            <person name="Woyke T."/>
            <person name="Goodwin L."/>
            <person name="Palumbo A.V."/>
            <person name="Elias D.A."/>
        </authorList>
    </citation>
    <scope>NUCLEOTIDE SEQUENCE [LARGE SCALE GENOMIC DNA]</scope>
    <source>
        <strain evidence="1 2">Walvis Bay</strain>
    </source>
</reference>
<evidence type="ECO:0000313" key="1">
    <source>
        <dbReference type="EMBL" id="EGJ48795.1"/>
    </source>
</evidence>
<protein>
    <submittedName>
        <fullName evidence="1">Uncharacterized protein</fullName>
    </submittedName>
</protein>
<dbReference type="RefSeq" id="WP_005988431.1">
    <property type="nucleotide sequence ID" value="NC_016629.1"/>
</dbReference>
<accession>F3YUB3</accession>